<dbReference type="Proteomes" id="UP000623467">
    <property type="component" value="Unassembled WGS sequence"/>
</dbReference>
<dbReference type="InterPro" id="IPR008030">
    <property type="entry name" value="NmrA-like"/>
</dbReference>
<evidence type="ECO:0000259" key="3">
    <source>
        <dbReference type="Pfam" id="PF05368"/>
    </source>
</evidence>
<reference evidence="4" key="1">
    <citation type="submission" date="2020-05" db="EMBL/GenBank/DDBJ databases">
        <title>Mycena genomes resolve the evolution of fungal bioluminescence.</title>
        <authorList>
            <person name="Tsai I.J."/>
        </authorList>
    </citation>
    <scope>NUCLEOTIDE SEQUENCE</scope>
    <source>
        <strain evidence="4">160909Yilan</strain>
    </source>
</reference>
<keyword evidence="1" id="KW-0521">NADP</keyword>
<dbReference type="PANTHER" id="PTHR47706">
    <property type="entry name" value="NMRA-LIKE FAMILY PROTEIN"/>
    <property type="match status" value="1"/>
</dbReference>
<dbReference type="GO" id="GO:0016491">
    <property type="term" value="F:oxidoreductase activity"/>
    <property type="evidence" value="ECO:0007669"/>
    <property type="project" value="UniProtKB-KW"/>
</dbReference>
<name>A0A8H6Y3C1_9AGAR</name>
<evidence type="ECO:0000313" key="5">
    <source>
        <dbReference type="Proteomes" id="UP000623467"/>
    </source>
</evidence>
<keyword evidence="2" id="KW-0560">Oxidoreductase</keyword>
<dbReference type="CDD" id="cd05259">
    <property type="entry name" value="PCBER_SDR_a"/>
    <property type="match status" value="1"/>
</dbReference>
<comment type="caution">
    <text evidence="4">The sequence shown here is derived from an EMBL/GenBank/DDBJ whole genome shotgun (WGS) entry which is preliminary data.</text>
</comment>
<sequence>MTKHIVRKLQHQPSIFMADNSTLVIGAGELGIAVIRALAASELRSSESTKLKVLLRPSQNPNHRTLLSEFLSLDVAVVYGDVANDSMDVISNLLRGHTTVISCIGFAAGPGIQIKLARAVLAAGVSRYIPWQFGVDYDVIGRGSPQNLFDEQLDVRALLRGQTQTLWKIVSTGMFTSFLFEPAFGVVDLEAAVCRALGSWETAVTVTTPQDIGVLTALIAKETWVSSDIVYTAGDTLTYGTLAAVVEKVLGKEVRKEIWTVENLMEDLESDPRNGMKKYRAVFAMGRGVSWPVEGTYNYRKGILVEGVESWLVGHLNGQ</sequence>
<dbReference type="PANTHER" id="PTHR47706:SF6">
    <property type="entry name" value="NMRA-LIKE FAMILY PROTEIN (AFU_ORTHOLOGUE AFUA_6G00280)"/>
    <property type="match status" value="1"/>
</dbReference>
<dbReference type="Gene3D" id="3.40.50.720">
    <property type="entry name" value="NAD(P)-binding Rossmann-like Domain"/>
    <property type="match status" value="1"/>
</dbReference>
<dbReference type="OrthoDB" id="5283654at2759"/>
<proteinExistence type="predicted"/>
<evidence type="ECO:0000313" key="4">
    <source>
        <dbReference type="EMBL" id="KAF7351421.1"/>
    </source>
</evidence>
<protein>
    <submittedName>
        <fullName evidence="4">Aromatic alcohol reductase</fullName>
    </submittedName>
</protein>
<evidence type="ECO:0000256" key="2">
    <source>
        <dbReference type="ARBA" id="ARBA00023002"/>
    </source>
</evidence>
<dbReference type="SUPFAM" id="SSF51735">
    <property type="entry name" value="NAD(P)-binding Rossmann-fold domains"/>
    <property type="match status" value="1"/>
</dbReference>
<organism evidence="4 5">
    <name type="scientific">Mycena sanguinolenta</name>
    <dbReference type="NCBI Taxonomy" id="230812"/>
    <lineage>
        <taxon>Eukaryota</taxon>
        <taxon>Fungi</taxon>
        <taxon>Dikarya</taxon>
        <taxon>Basidiomycota</taxon>
        <taxon>Agaricomycotina</taxon>
        <taxon>Agaricomycetes</taxon>
        <taxon>Agaricomycetidae</taxon>
        <taxon>Agaricales</taxon>
        <taxon>Marasmiineae</taxon>
        <taxon>Mycenaceae</taxon>
        <taxon>Mycena</taxon>
    </lineage>
</organism>
<dbReference type="InterPro" id="IPR036291">
    <property type="entry name" value="NAD(P)-bd_dom_sf"/>
</dbReference>
<dbReference type="InterPro" id="IPR045312">
    <property type="entry name" value="PCBER-like"/>
</dbReference>
<dbReference type="AlphaFoldDB" id="A0A8H6Y3C1"/>
<feature type="domain" description="NmrA-like" evidence="3">
    <location>
        <begin position="23"/>
        <end position="270"/>
    </location>
</feature>
<dbReference type="Gene3D" id="3.90.25.10">
    <property type="entry name" value="UDP-galactose 4-epimerase, domain 1"/>
    <property type="match status" value="1"/>
</dbReference>
<evidence type="ECO:0000256" key="1">
    <source>
        <dbReference type="ARBA" id="ARBA00022857"/>
    </source>
</evidence>
<dbReference type="EMBL" id="JACAZH010000013">
    <property type="protein sequence ID" value="KAF7351421.1"/>
    <property type="molecule type" value="Genomic_DNA"/>
</dbReference>
<dbReference type="InterPro" id="IPR051609">
    <property type="entry name" value="NmrA/Isoflavone_reductase-like"/>
</dbReference>
<accession>A0A8H6Y3C1</accession>
<dbReference type="Pfam" id="PF05368">
    <property type="entry name" value="NmrA"/>
    <property type="match status" value="1"/>
</dbReference>
<keyword evidence="5" id="KW-1185">Reference proteome</keyword>
<gene>
    <name evidence="4" type="ORF">MSAN_01574000</name>
</gene>